<dbReference type="InterPro" id="IPR027039">
    <property type="entry name" value="Crtac1"/>
</dbReference>
<evidence type="ECO:0000313" key="4">
    <source>
        <dbReference type="EMBL" id="CAH0997791.1"/>
    </source>
</evidence>
<dbReference type="Gene3D" id="2.130.10.130">
    <property type="entry name" value="Integrin alpha, N-terminal"/>
    <property type="match status" value="3"/>
</dbReference>
<evidence type="ECO:0000256" key="1">
    <source>
        <dbReference type="ARBA" id="ARBA00022729"/>
    </source>
</evidence>
<reference evidence="4" key="1">
    <citation type="submission" date="2021-12" db="EMBL/GenBank/DDBJ databases">
        <authorList>
            <person name="Rodrigo-Torres L."/>
            <person name="Arahal R. D."/>
            <person name="Lucena T."/>
        </authorList>
    </citation>
    <scope>NUCLEOTIDE SEQUENCE</scope>
    <source>
        <strain evidence="4">CECT 8858</strain>
    </source>
</reference>
<dbReference type="Pfam" id="PF13517">
    <property type="entry name" value="FG-GAP_3"/>
    <property type="match status" value="5"/>
</dbReference>
<dbReference type="RefSeq" id="WP_238808598.1">
    <property type="nucleotide sequence ID" value="NZ_CAKLPY010000006.1"/>
</dbReference>
<evidence type="ECO:0000259" key="3">
    <source>
        <dbReference type="Pfam" id="PF07593"/>
    </source>
</evidence>
<feature type="compositionally biased region" description="Polar residues" evidence="2">
    <location>
        <begin position="207"/>
        <end position="220"/>
    </location>
</feature>
<dbReference type="InterPro" id="IPR011519">
    <property type="entry name" value="UnbV_ASPIC"/>
</dbReference>
<feature type="region of interest" description="Disordered" evidence="2">
    <location>
        <begin position="207"/>
        <end position="228"/>
    </location>
</feature>
<dbReference type="Proteomes" id="UP000837932">
    <property type="component" value="Unassembled WGS sequence"/>
</dbReference>
<dbReference type="Pfam" id="PF07593">
    <property type="entry name" value="UnbV_ASPIC"/>
    <property type="match status" value="1"/>
</dbReference>
<organism evidence="4 5">
    <name type="scientific">Emticicia aquatica</name>
    <dbReference type="NCBI Taxonomy" id="1681835"/>
    <lineage>
        <taxon>Bacteria</taxon>
        <taxon>Pseudomonadati</taxon>
        <taxon>Bacteroidota</taxon>
        <taxon>Cytophagia</taxon>
        <taxon>Cytophagales</taxon>
        <taxon>Leadbetterellaceae</taxon>
        <taxon>Emticicia</taxon>
    </lineage>
</organism>
<name>A0ABM9AUR1_9BACT</name>
<dbReference type="PANTHER" id="PTHR16026:SF0">
    <property type="entry name" value="CARTILAGE ACIDIC PROTEIN 1"/>
    <property type="match status" value="1"/>
</dbReference>
<dbReference type="InterPro" id="IPR013517">
    <property type="entry name" value="FG-GAP"/>
</dbReference>
<feature type="domain" description="ASPIC/UnbV" evidence="3">
    <location>
        <begin position="539"/>
        <end position="605"/>
    </location>
</feature>
<accession>A0ABM9AUR1</accession>
<comment type="caution">
    <text evidence="4">The sequence shown here is derived from an EMBL/GenBank/DDBJ whole genome shotgun (WGS) entry which is preliminary data.</text>
</comment>
<dbReference type="PANTHER" id="PTHR16026">
    <property type="entry name" value="CARTILAGE ACIDIC PROTEIN 1"/>
    <property type="match status" value="1"/>
</dbReference>
<sequence>MSKITKFILFSFIVLCFNNCRPDKSKQLFKQLPAQETGINFINQLSYSDSLTVLEFEYMFNGAGVALADINNDGLLDIFFAGNMVSSKLYLNKGRKNGASIHFEDITEKAGVKTEGWAYGVSVVDINQDGFQDFYICKAGNRKTPASEMKNLFFINNGDNTFTEKAAEMKLDDDGYDIQTAFFDYDKDGDLDMYLLRNAFVNYNRNVSKPRQNDGQSPTTDKLFRNDSPKGTKINADLKGIVFTDVSKEAGILFEGFGLGVAINDINNDNYPDIYVSNDFLTNDLVYINNKNGTFSNKASTMLHHQTYNGMGNDLADINNDGLTDIMVVDMLPPDNKRWKLTMMGNTYDVFEQNVRYGYEPQYVRNTLQLNNGDGSFSEIGQLSGVHATEWSWSPLFADYDNDGYKDLFIANGYRQDVTNLDFIMYGKKALFMGTPEGNRQERLKELAKFSGINVHNYIYKNNAGNLTFTDVSEKWGLDAPSYSNGAVYGDLDNDGDLDLVTNNLDQVASIYENQLNRIEPNHQWLRLNFKDEAGNRDGLGTKVWVWQKGKMQYNYFSPYRGYLSTVEPFLHFGLQKGGIDSLKVLWNDGKEQIIKNPKNNQILTLDNRNAQFPKKIKENAASETLFSECSQETQIQYQHHENNFVDFKTQALLPRLNSRNGPGLAVADVNADGLEDFYVGGAAEQAGKLFIQQKNGKFLPQKIAQDTLSDDMGALFFDADNDGDQDLYIVSGGVASPKEGDPIYQHRLYINNGKGKDALPIFTRDLQALPNINSSGSSIVATDFDHDGDLDLFVGGRVRPNEYPLTPRSYLLKNTKGKFTDITPSELKNIGMVTSVLWTDYDNDGWQDLMLAGEFMPITFVKNEKGKIVNRKSEIVNSKGWWNSLVAGDFDKDGDIDYVAGNLGLNSPYKASTKEPVCIYAKDYDKNGLLDPIMCHFVDGEEQIVHARDDLNKQITAMRTRFNDYTTYAETPFHKSFTNSELADAYIVKSERFESSYIENLGNGKFTIHSLPVEAQFSPIFGMLCQDFDNDGNLDVLAVGNSFATEVQTGRYDARGSLLLRGDGKGNFKPDHKRLNIVGDNKSIAYLSKNDGSDLILIGSNNSSLKTFKVNPSNSSKQIALLPTDAYAIITENDNKKHKQEFYFGNTYLSQSSRRINVSTKVKSVEIVSFNGKKRQIPL</sequence>
<gene>
    <name evidence="4" type="ORF">EMA8858_03925</name>
</gene>
<evidence type="ECO:0000256" key="2">
    <source>
        <dbReference type="SAM" id="MobiDB-lite"/>
    </source>
</evidence>
<evidence type="ECO:0000313" key="5">
    <source>
        <dbReference type="Proteomes" id="UP000837932"/>
    </source>
</evidence>
<keyword evidence="1" id="KW-0732">Signal</keyword>
<dbReference type="InterPro" id="IPR028994">
    <property type="entry name" value="Integrin_alpha_N"/>
</dbReference>
<proteinExistence type="predicted"/>
<dbReference type="SUPFAM" id="SSF69318">
    <property type="entry name" value="Integrin alpha N-terminal domain"/>
    <property type="match status" value="3"/>
</dbReference>
<keyword evidence="5" id="KW-1185">Reference proteome</keyword>
<protein>
    <recommendedName>
        <fullName evidence="3">ASPIC/UnbV domain-containing protein</fullName>
    </recommendedName>
</protein>
<dbReference type="EMBL" id="CAKLPY010000006">
    <property type="protein sequence ID" value="CAH0997791.1"/>
    <property type="molecule type" value="Genomic_DNA"/>
</dbReference>